<dbReference type="STRING" id="1187848.A1QO_00645"/>
<reference evidence="2 3" key="1">
    <citation type="journal article" date="2012" name="Science">
        <title>Ecological populations of bacteria act as socially cohesive units of antibiotic production and resistance.</title>
        <authorList>
            <person name="Cordero O.X."/>
            <person name="Wildschutte H."/>
            <person name="Kirkup B."/>
            <person name="Proehl S."/>
            <person name="Ngo L."/>
            <person name="Hussain F."/>
            <person name="Le Roux F."/>
            <person name="Mincer T."/>
            <person name="Polz M.F."/>
        </authorList>
    </citation>
    <scope>NUCLEOTIDE SEQUENCE [LARGE SCALE GENOMIC DNA]</scope>
    <source>
        <strain evidence="2 3">ZF-129</strain>
    </source>
</reference>
<gene>
    <name evidence="2" type="ORF">A1QO_00645</name>
</gene>
<dbReference type="RefSeq" id="WP_017041654.1">
    <property type="nucleotide sequence ID" value="NZ_AJYQ02000078.1"/>
</dbReference>
<feature type="transmembrane region" description="Helical" evidence="1">
    <location>
        <begin position="385"/>
        <end position="407"/>
    </location>
</feature>
<proteinExistence type="predicted"/>
<feature type="transmembrane region" description="Helical" evidence="1">
    <location>
        <begin position="359"/>
        <end position="379"/>
    </location>
</feature>
<keyword evidence="1" id="KW-0812">Transmembrane</keyword>
<organism evidence="2 3">
    <name type="scientific">Vibrio genomosp. F10 str. ZF-129</name>
    <dbReference type="NCBI Taxonomy" id="1187848"/>
    <lineage>
        <taxon>Bacteria</taxon>
        <taxon>Pseudomonadati</taxon>
        <taxon>Pseudomonadota</taxon>
        <taxon>Gammaproteobacteria</taxon>
        <taxon>Vibrionales</taxon>
        <taxon>Vibrionaceae</taxon>
        <taxon>Vibrio</taxon>
    </lineage>
</organism>
<dbReference type="Proteomes" id="UP000094741">
    <property type="component" value="Unassembled WGS sequence"/>
</dbReference>
<feature type="transmembrane region" description="Helical" evidence="1">
    <location>
        <begin position="414"/>
        <end position="438"/>
    </location>
</feature>
<protein>
    <submittedName>
        <fullName evidence="2">Uncharacterized protein</fullName>
    </submittedName>
</protein>
<feature type="transmembrane region" description="Helical" evidence="1">
    <location>
        <begin position="464"/>
        <end position="486"/>
    </location>
</feature>
<dbReference type="EMBL" id="AJYQ02000078">
    <property type="protein sequence ID" value="OEE35300.1"/>
    <property type="molecule type" value="Genomic_DNA"/>
</dbReference>
<name>A0A1E5BGK1_9VIBR</name>
<sequence length="552" mass="60232">MLQANDYLDIFMLPMGFFIHNRLFEILEMTGLIWLPFLVIAVKSIVDARLAGLSGEEAMASILAVIETRYVMMALVVMVAVSPVESVGVATPTSVKYEVTSCNDKYRRVLVGESVQGVREGFEFTHDIESYTTLAYGLTNMLSTATVNSVIATLPCTIGYRDYQHIFDNTNLKNEKTKRLVDAFSTQCYIPALSKILRNHSIEYDFQEDAYFKVFGVMAPDIVDQYGSKDPQLIMTTKISDWDIPPADNMLASDSISQTCLTSFNKIKELILNDPYIQRQVTLAIELGEEGTNSYMQTLTNVGSPDLKYVGEDLDNLKTYQIQKLFRSAVGQGLMERSPSRLKLPEVTGGIFEFTESTVSWLVSAIGSIIAWGIAIGTAGVAVDLIPWMISIFQGVVASFFIIILFFNAYSGRSLMIVIGTVVALEFGMLALELAIWIDNIVFTILKSKLTSFSTMDPMRPQGIFLAGMAAATIYIGIPTFTYKWLSQNIGAGMGHADITGNAAQVGQAGAVGLLKLLSKGGKMGMGAAKAGKDKLASAAKAGENINNSLNG</sequence>
<keyword evidence="1" id="KW-0472">Membrane</keyword>
<evidence type="ECO:0000313" key="3">
    <source>
        <dbReference type="Proteomes" id="UP000094741"/>
    </source>
</evidence>
<feature type="transmembrane region" description="Helical" evidence="1">
    <location>
        <begin position="23"/>
        <end position="46"/>
    </location>
</feature>
<comment type="caution">
    <text evidence="2">The sequence shown here is derived from an EMBL/GenBank/DDBJ whole genome shotgun (WGS) entry which is preliminary data.</text>
</comment>
<dbReference type="OrthoDB" id="5865543at2"/>
<keyword evidence="1" id="KW-1133">Transmembrane helix</keyword>
<dbReference type="AlphaFoldDB" id="A0A1E5BGK1"/>
<evidence type="ECO:0000256" key="1">
    <source>
        <dbReference type="SAM" id="Phobius"/>
    </source>
</evidence>
<evidence type="ECO:0000313" key="2">
    <source>
        <dbReference type="EMBL" id="OEE35300.1"/>
    </source>
</evidence>
<accession>A0A1E5BGK1</accession>